<accession>A0A6M0JW84</accession>
<dbReference type="AlphaFoldDB" id="A0A6M0JW84"/>
<dbReference type="EMBL" id="JAAIJQ010000017">
    <property type="protein sequence ID" value="NEV61780.1"/>
    <property type="molecule type" value="Genomic_DNA"/>
</dbReference>
<comment type="caution">
    <text evidence="1">The sequence shown here is derived from an EMBL/GenBank/DDBJ whole genome shotgun (WGS) entry which is preliminary data.</text>
</comment>
<dbReference type="RefSeq" id="WP_164452253.1">
    <property type="nucleotide sequence ID" value="NZ_JAAIJQ010000017.1"/>
</dbReference>
<organism evidence="1 2">
    <name type="scientific">Thiorhodococcus minor</name>
    <dbReference type="NCBI Taxonomy" id="57489"/>
    <lineage>
        <taxon>Bacteria</taxon>
        <taxon>Pseudomonadati</taxon>
        <taxon>Pseudomonadota</taxon>
        <taxon>Gammaproteobacteria</taxon>
        <taxon>Chromatiales</taxon>
        <taxon>Chromatiaceae</taxon>
        <taxon>Thiorhodococcus</taxon>
    </lineage>
</organism>
<name>A0A6M0JW84_9GAMM</name>
<dbReference type="Pfam" id="PF11197">
    <property type="entry name" value="DUF2835"/>
    <property type="match status" value="1"/>
</dbReference>
<gene>
    <name evidence="1" type="ORF">G3446_07730</name>
</gene>
<proteinExistence type="predicted"/>
<evidence type="ECO:0000313" key="1">
    <source>
        <dbReference type="EMBL" id="NEV61780.1"/>
    </source>
</evidence>
<reference evidence="1 2" key="1">
    <citation type="submission" date="2020-02" db="EMBL/GenBank/DDBJ databases">
        <title>Genome sequences of Thiorhodococcus mannitoliphagus and Thiorhodococcus minor, purple sulfur photosynthetic bacteria in the gammaproteobacterial family, Chromatiaceae.</title>
        <authorList>
            <person name="Aviles F.A."/>
            <person name="Meyer T.E."/>
            <person name="Kyndt J.A."/>
        </authorList>
    </citation>
    <scope>NUCLEOTIDE SEQUENCE [LARGE SCALE GENOMIC DNA]</scope>
    <source>
        <strain evidence="1 2">DSM 11518</strain>
    </source>
</reference>
<dbReference type="Proteomes" id="UP000483379">
    <property type="component" value="Unassembled WGS sequence"/>
</dbReference>
<evidence type="ECO:0000313" key="2">
    <source>
        <dbReference type="Proteomes" id="UP000483379"/>
    </source>
</evidence>
<protein>
    <submittedName>
        <fullName evidence="1">DUF2835 domain-containing protein</fullName>
    </submittedName>
</protein>
<sequence length="80" mass="9077">MQRFYFSLSISASEYLKYYRGAAGRVIVRASDGRTLSIPAANLRRFVTQEGIRGQFCLTVDQDHKLVSIDRHSAAQVRRA</sequence>
<keyword evidence="2" id="KW-1185">Reference proteome</keyword>
<dbReference type="InterPro" id="IPR021363">
    <property type="entry name" value="DUF2835"/>
</dbReference>